<accession>A0A5J4WG16</accession>
<evidence type="ECO:0000313" key="2">
    <source>
        <dbReference type="EMBL" id="KAA6393462.1"/>
    </source>
</evidence>
<keyword evidence="1" id="KW-0472">Membrane</keyword>
<name>A0A5J4WG16_9EUKA</name>
<protein>
    <submittedName>
        <fullName evidence="2">Uncharacterized protein</fullName>
    </submittedName>
</protein>
<reference evidence="2 3" key="1">
    <citation type="submission" date="2019-03" db="EMBL/GenBank/DDBJ databases">
        <title>Single cell metagenomics reveals metabolic interactions within the superorganism composed of flagellate Streblomastix strix and complex community of Bacteroidetes bacteria on its surface.</title>
        <authorList>
            <person name="Treitli S.C."/>
            <person name="Kolisko M."/>
            <person name="Husnik F."/>
            <person name="Keeling P."/>
            <person name="Hampl V."/>
        </authorList>
    </citation>
    <scope>NUCLEOTIDE SEQUENCE [LARGE SCALE GENOMIC DNA]</scope>
    <source>
        <strain evidence="2">ST1C</strain>
    </source>
</reference>
<proteinExistence type="predicted"/>
<keyword evidence="1" id="KW-0812">Transmembrane</keyword>
<dbReference type="Proteomes" id="UP000324800">
    <property type="component" value="Unassembled WGS sequence"/>
</dbReference>
<evidence type="ECO:0000313" key="3">
    <source>
        <dbReference type="Proteomes" id="UP000324800"/>
    </source>
</evidence>
<dbReference type="EMBL" id="SNRW01002222">
    <property type="protein sequence ID" value="KAA6393462.1"/>
    <property type="molecule type" value="Genomic_DNA"/>
</dbReference>
<dbReference type="AlphaFoldDB" id="A0A5J4WG16"/>
<gene>
    <name evidence="2" type="ORF">EZS28_011008</name>
</gene>
<feature type="transmembrane region" description="Helical" evidence="1">
    <location>
        <begin position="6"/>
        <end position="31"/>
    </location>
</feature>
<comment type="caution">
    <text evidence="2">The sequence shown here is derived from an EMBL/GenBank/DDBJ whole genome shotgun (WGS) entry which is preliminary data.</text>
</comment>
<sequence>MIFAAIWFLNVMLDALLNILARIIVGVRAFLTRIWQMFDKLYRVCKFLRIVSRSVLFMEATNACLPQFSYVTFELSLSLMCSDVTWPNN</sequence>
<keyword evidence="1" id="KW-1133">Transmembrane helix</keyword>
<evidence type="ECO:0000256" key="1">
    <source>
        <dbReference type="SAM" id="Phobius"/>
    </source>
</evidence>
<organism evidence="2 3">
    <name type="scientific">Streblomastix strix</name>
    <dbReference type="NCBI Taxonomy" id="222440"/>
    <lineage>
        <taxon>Eukaryota</taxon>
        <taxon>Metamonada</taxon>
        <taxon>Preaxostyla</taxon>
        <taxon>Oxymonadida</taxon>
        <taxon>Streblomastigidae</taxon>
        <taxon>Streblomastix</taxon>
    </lineage>
</organism>